<gene>
    <name evidence="10" type="ORF">Back2_17440</name>
</gene>
<dbReference type="GO" id="GO:0034480">
    <property type="term" value="F:phosphatidylcholine phospholipase C activity"/>
    <property type="evidence" value="ECO:0007669"/>
    <property type="project" value="UniProtKB-EC"/>
</dbReference>
<dbReference type="KEGG" id="nbe:Back2_17440"/>
<proteinExistence type="inferred from homology"/>
<accession>A0A3G9IEV6</accession>
<keyword evidence="5" id="KW-0378">Hydrolase</keyword>
<evidence type="ECO:0000256" key="5">
    <source>
        <dbReference type="ARBA" id="ARBA00022801"/>
    </source>
</evidence>
<dbReference type="NCBIfam" id="TIGR03396">
    <property type="entry name" value="PC_PLC"/>
    <property type="match status" value="1"/>
</dbReference>
<dbReference type="PANTHER" id="PTHR31956:SF1">
    <property type="entry name" value="NON-SPECIFIC PHOSPHOLIPASE C1"/>
    <property type="match status" value="1"/>
</dbReference>
<comment type="subcellular location">
    <subcellularLocation>
        <location evidence="1">Secreted</location>
        <location evidence="1">Cell wall</location>
    </subcellularLocation>
</comment>
<dbReference type="InterPro" id="IPR006311">
    <property type="entry name" value="TAT_signal"/>
</dbReference>
<evidence type="ECO:0000256" key="4">
    <source>
        <dbReference type="ARBA" id="ARBA00022512"/>
    </source>
</evidence>
<comment type="similarity">
    <text evidence="2">Belongs to the bacterial phospholipase C family.</text>
</comment>
<dbReference type="OrthoDB" id="4181857at2"/>
<dbReference type="CDD" id="cd16014">
    <property type="entry name" value="PLC"/>
    <property type="match status" value="1"/>
</dbReference>
<evidence type="ECO:0000256" key="8">
    <source>
        <dbReference type="SAM" id="MobiDB-lite"/>
    </source>
</evidence>
<dbReference type="AlphaFoldDB" id="A0A3G9IEV6"/>
<evidence type="ECO:0000313" key="11">
    <source>
        <dbReference type="Proteomes" id="UP000271573"/>
    </source>
</evidence>
<evidence type="ECO:0000259" key="9">
    <source>
        <dbReference type="Pfam" id="PF05506"/>
    </source>
</evidence>
<reference evidence="10 11" key="1">
    <citation type="submission" date="2018-11" db="EMBL/GenBank/DDBJ databases">
        <title>Complete genome sequence of Nocardioides baekrokdamisoli strain KCTC 39748.</title>
        <authorList>
            <person name="Kang S.W."/>
            <person name="Lee K.C."/>
            <person name="Kim K.K."/>
            <person name="Kim J.S."/>
            <person name="Kim D.S."/>
            <person name="Ko S.H."/>
            <person name="Yang S.H."/>
            <person name="Shin Y.K."/>
            <person name="Lee J.S."/>
        </authorList>
    </citation>
    <scope>NUCLEOTIDE SEQUENCE [LARGE SCALE GENOMIC DNA]</scope>
    <source>
        <strain evidence="10 11">KCTC 39748</strain>
    </source>
</reference>
<evidence type="ECO:0000256" key="3">
    <source>
        <dbReference type="ARBA" id="ARBA00012018"/>
    </source>
</evidence>
<evidence type="ECO:0000256" key="2">
    <source>
        <dbReference type="ARBA" id="ARBA00009717"/>
    </source>
</evidence>
<dbReference type="PROSITE" id="PS51318">
    <property type="entry name" value="TAT"/>
    <property type="match status" value="1"/>
</dbReference>
<dbReference type="InterPro" id="IPR017767">
    <property type="entry name" value="PC-PLC"/>
</dbReference>
<feature type="domain" description="Bacterial phospholipase C C-terminal" evidence="9">
    <location>
        <begin position="594"/>
        <end position="666"/>
    </location>
</feature>
<evidence type="ECO:0000256" key="7">
    <source>
        <dbReference type="ARBA" id="ARBA00048421"/>
    </source>
</evidence>
<dbReference type="Pfam" id="PF05506">
    <property type="entry name" value="PLipase_C_C"/>
    <property type="match status" value="2"/>
</dbReference>
<protein>
    <recommendedName>
        <fullName evidence="3">phospholipase C</fullName>
        <ecNumber evidence="3">3.1.4.3</ecNumber>
    </recommendedName>
</protein>
<evidence type="ECO:0000256" key="6">
    <source>
        <dbReference type="ARBA" id="ARBA00023026"/>
    </source>
</evidence>
<dbReference type="InterPro" id="IPR017850">
    <property type="entry name" value="Alkaline_phosphatase_core_sf"/>
</dbReference>
<keyword evidence="6" id="KW-0843">Virulence</keyword>
<keyword evidence="4" id="KW-0134">Cell wall</keyword>
<feature type="region of interest" description="Disordered" evidence="8">
    <location>
        <begin position="446"/>
        <end position="479"/>
    </location>
</feature>
<sequence>MSDVVDRRTLLAGAAGAALAGALGGPLVEALTQSATAATGTIADVKHVVILMQENRSFDHYFGSLNGVRGFADRSTILLPGGNSVFNQPNGAGRQYPFALAASNGELYAQCQGDIDHGWSSQHAAWNHGKMDSWMSAKGKIGALGYLTRADLPLHYALADNYTICDAYHCSGLTATGPNRTYLWSGSIHAGGGQGGPAYDGGDESGLSWQTYAETLQNAGVSWRVYQNASDNFGDNALAYFTQFANASHTSPLWVNGMSSVPATSGVTPTDILSAIQADVTNNTLPQVSWVVTDQITSEHPIGPPVNGERFISGLLQALAANPAVLNSTVLLINYDENDGFFDHVPPPVPSGGQADEFMNGTPVGLGFRVPMMVISPWSRGGWVDSQVFDHTSVIQFLEKWTAAIGTPATCPNISAWRRSVSGDLTSAFDFTSPVTGLPTLPTPGAAVSGATCNPLPNPSPTTNAQPTQESGTRKARPLPYQLNADVSSWYYSGSTIQLNIAMTNSGASGTNAAHFAVYANAFRSGGPWQYTVPAGTTTTDFFNVGAGYGNGPYDFTVVGPNRFLRRLTGNATSASKNVEVATRIATAPSTGKLAIWLDMANNSNQSVTVTVAAGNYRSDGPWTYTIPAGTTTSDYWNAVAYTDGWYDLTATVDVDSTWSRRFVGHIETGLPSVTG</sequence>
<dbReference type="Gene3D" id="3.40.720.10">
    <property type="entry name" value="Alkaline Phosphatase, subunit A"/>
    <property type="match status" value="2"/>
</dbReference>
<dbReference type="Pfam" id="PF04185">
    <property type="entry name" value="Phosphoesterase"/>
    <property type="match status" value="1"/>
</dbReference>
<comment type="catalytic activity">
    <reaction evidence="7">
        <text>a 1,2-diacyl-sn-glycero-3-phosphocholine + H2O = phosphocholine + a 1,2-diacyl-sn-glycerol + H(+)</text>
        <dbReference type="Rhea" id="RHEA:10604"/>
        <dbReference type="ChEBI" id="CHEBI:15377"/>
        <dbReference type="ChEBI" id="CHEBI:15378"/>
        <dbReference type="ChEBI" id="CHEBI:17815"/>
        <dbReference type="ChEBI" id="CHEBI:57643"/>
        <dbReference type="ChEBI" id="CHEBI:295975"/>
        <dbReference type="EC" id="3.1.4.3"/>
    </reaction>
    <physiologicalReaction direction="left-to-right" evidence="7">
        <dbReference type="Rhea" id="RHEA:10605"/>
    </physiologicalReaction>
</comment>
<dbReference type="InterPro" id="IPR008475">
    <property type="entry name" value="PLipase_C_C"/>
</dbReference>
<keyword evidence="11" id="KW-1185">Reference proteome</keyword>
<name>A0A3G9IEV6_9ACTN</name>
<dbReference type="EMBL" id="AP019307">
    <property type="protein sequence ID" value="BBH17457.1"/>
    <property type="molecule type" value="Genomic_DNA"/>
</dbReference>
<keyword evidence="4" id="KW-0964">Secreted</keyword>
<evidence type="ECO:0000313" key="10">
    <source>
        <dbReference type="EMBL" id="BBH17457.1"/>
    </source>
</evidence>
<dbReference type="EC" id="3.1.4.3" evidence="3"/>
<organism evidence="10 11">
    <name type="scientific">Nocardioides baekrokdamisoli</name>
    <dbReference type="NCBI Taxonomy" id="1804624"/>
    <lineage>
        <taxon>Bacteria</taxon>
        <taxon>Bacillati</taxon>
        <taxon>Actinomycetota</taxon>
        <taxon>Actinomycetes</taxon>
        <taxon>Propionibacteriales</taxon>
        <taxon>Nocardioidaceae</taxon>
        <taxon>Nocardioides</taxon>
    </lineage>
</organism>
<evidence type="ECO:0000256" key="1">
    <source>
        <dbReference type="ARBA" id="ARBA00004191"/>
    </source>
</evidence>
<dbReference type="PANTHER" id="PTHR31956">
    <property type="entry name" value="NON-SPECIFIC PHOSPHOLIPASE C4-RELATED"/>
    <property type="match status" value="1"/>
</dbReference>
<dbReference type="RefSeq" id="WP_125568627.1">
    <property type="nucleotide sequence ID" value="NZ_AP019307.1"/>
</dbReference>
<dbReference type="Proteomes" id="UP000271573">
    <property type="component" value="Chromosome"/>
</dbReference>
<feature type="compositionally biased region" description="Polar residues" evidence="8">
    <location>
        <begin position="461"/>
        <end position="471"/>
    </location>
</feature>
<dbReference type="GO" id="GO:0016042">
    <property type="term" value="P:lipid catabolic process"/>
    <property type="evidence" value="ECO:0007669"/>
    <property type="project" value="InterPro"/>
</dbReference>
<dbReference type="InterPro" id="IPR007312">
    <property type="entry name" value="Phosphoesterase"/>
</dbReference>
<feature type="domain" description="Bacterial phospholipase C C-terminal" evidence="9">
    <location>
        <begin position="476"/>
        <end position="571"/>
    </location>
</feature>